<evidence type="ECO:0000259" key="1">
    <source>
        <dbReference type="Pfam" id="PF03417"/>
    </source>
</evidence>
<dbReference type="PANTHER" id="PTHR34180">
    <property type="entry name" value="PEPTIDASE C45"/>
    <property type="match status" value="1"/>
</dbReference>
<dbReference type="KEGG" id="bpro:PMF13cell1_03456"/>
<accession>A0A4P6M349</accession>
<dbReference type="SUPFAM" id="SSF56235">
    <property type="entry name" value="N-terminal nucleophile aminohydrolases (Ntn hydrolases)"/>
    <property type="match status" value="1"/>
</dbReference>
<dbReference type="Proteomes" id="UP000289794">
    <property type="component" value="Chromosome"/>
</dbReference>
<organism evidence="2 3">
    <name type="scientific">Blautia producta</name>
    <dbReference type="NCBI Taxonomy" id="33035"/>
    <lineage>
        <taxon>Bacteria</taxon>
        <taxon>Bacillati</taxon>
        <taxon>Bacillota</taxon>
        <taxon>Clostridia</taxon>
        <taxon>Lachnospirales</taxon>
        <taxon>Lachnospiraceae</taxon>
        <taxon>Blautia</taxon>
    </lineage>
</organism>
<dbReference type="PANTHER" id="PTHR34180:SF1">
    <property type="entry name" value="BETA-ALANYL-DOPAMINE_CARCININE HYDROLASE"/>
    <property type="match status" value="1"/>
</dbReference>
<dbReference type="InterPro" id="IPR047801">
    <property type="entry name" value="Peptidase_C45"/>
</dbReference>
<dbReference type="RefSeq" id="WP_130181506.1">
    <property type="nucleotide sequence ID" value="NZ_CP035945.1"/>
</dbReference>
<evidence type="ECO:0000313" key="2">
    <source>
        <dbReference type="EMBL" id="QBE97893.1"/>
    </source>
</evidence>
<proteinExistence type="predicted"/>
<dbReference type="EMBL" id="CP035945">
    <property type="protein sequence ID" value="QBE97893.1"/>
    <property type="molecule type" value="Genomic_DNA"/>
</dbReference>
<gene>
    <name evidence="2" type="ORF">PMF13cell1_03456</name>
</gene>
<evidence type="ECO:0000313" key="3">
    <source>
        <dbReference type="Proteomes" id="UP000289794"/>
    </source>
</evidence>
<reference evidence="2 3" key="1">
    <citation type="submission" date="2019-01" db="EMBL/GenBank/DDBJ databases">
        <title>PMF-metabolizing Aryl O-demethylase.</title>
        <authorList>
            <person name="Kim M."/>
        </authorList>
    </citation>
    <scope>NUCLEOTIDE SEQUENCE [LARGE SCALE GENOMIC DNA]</scope>
    <source>
        <strain evidence="2 3">PMF1</strain>
    </source>
</reference>
<dbReference type="InterPro" id="IPR005079">
    <property type="entry name" value="Peptidase_C45_hydrolase"/>
</dbReference>
<sequence>MEKTNVFLKNFSGTSYEVGTQIGNWILSAPDLLQKALLPPNTYPRDKYAQITALLDRYCPGINEEIRGFSDTVGVKGEQIIFYAMTYLERGCSLMAALPSKTENGHTMMARNYDFHDELEEMCFAYTAIEGKYSYIGSTLHLFGRGDGMNEHGLAVCQAGNGLPVGNFEGAQKAGVTGFQLWIVVRSILENCKTVDEAVHWAMDAPIGFNINLMLADSCDRIALLQCIDGHKSYEILDGSSDKTYLTSTNHTLFEEIKPYEKMVIENSLIRNKNIVKLFEEDRRISKNDIKNLLSASYPEGLCCHYYKEFFGTLRSMVFDVTDKTIEMTFGSPQANEWQTFSVGVLDAGVTQALLPQEKADPDFYKIL</sequence>
<dbReference type="InterPro" id="IPR047794">
    <property type="entry name" value="C45_proenzyme-like"/>
</dbReference>
<dbReference type="NCBIfam" id="NF040521">
    <property type="entry name" value="C45_proenzyme"/>
    <property type="match status" value="1"/>
</dbReference>
<dbReference type="InterPro" id="IPR029055">
    <property type="entry name" value="Ntn_hydrolases_N"/>
</dbReference>
<dbReference type="Pfam" id="PF03417">
    <property type="entry name" value="AAT"/>
    <property type="match status" value="1"/>
</dbReference>
<protein>
    <recommendedName>
        <fullName evidence="1">Peptidase C45 hydrolase domain-containing protein</fullName>
    </recommendedName>
</protein>
<dbReference type="AlphaFoldDB" id="A0A4P6M349"/>
<dbReference type="Gene3D" id="3.60.60.10">
    <property type="entry name" value="Penicillin V Acylase, Chain A"/>
    <property type="match status" value="1"/>
</dbReference>
<feature type="domain" description="Peptidase C45 hydrolase" evidence="1">
    <location>
        <begin position="102"/>
        <end position="334"/>
    </location>
</feature>
<name>A0A4P6M349_9FIRM</name>